<dbReference type="Proteomes" id="UP000824088">
    <property type="component" value="Unassembled WGS sequence"/>
</dbReference>
<evidence type="ECO:0000256" key="2">
    <source>
        <dbReference type="ARBA" id="ARBA00022679"/>
    </source>
</evidence>
<comment type="similarity">
    <text evidence="1">Belongs to the transferase hexapeptide repeat family.</text>
</comment>
<name>A0A9D1L2J6_9FIRM</name>
<comment type="caution">
    <text evidence="4">The sequence shown here is derived from an EMBL/GenBank/DDBJ whole genome shotgun (WGS) entry which is preliminary data.</text>
</comment>
<dbReference type="Pfam" id="PF14602">
    <property type="entry name" value="Hexapep_2"/>
    <property type="match status" value="1"/>
</dbReference>
<dbReference type="Gene3D" id="2.160.10.10">
    <property type="entry name" value="Hexapeptide repeat proteins"/>
    <property type="match status" value="1"/>
</dbReference>
<dbReference type="InterPro" id="IPR011004">
    <property type="entry name" value="Trimer_LpxA-like_sf"/>
</dbReference>
<evidence type="ECO:0000313" key="4">
    <source>
        <dbReference type="EMBL" id="HIU20948.1"/>
    </source>
</evidence>
<accession>A0A9D1L2J6</accession>
<organism evidence="4 5">
    <name type="scientific">Candidatus Limadaptatus stercorigallinarum</name>
    <dbReference type="NCBI Taxonomy" id="2840845"/>
    <lineage>
        <taxon>Bacteria</taxon>
        <taxon>Bacillati</taxon>
        <taxon>Bacillota</taxon>
        <taxon>Clostridia</taxon>
        <taxon>Eubacteriales</taxon>
        <taxon>Candidatus Limadaptatus</taxon>
    </lineage>
</organism>
<reference evidence="4" key="2">
    <citation type="journal article" date="2021" name="PeerJ">
        <title>Extensive microbial diversity within the chicken gut microbiome revealed by metagenomics and culture.</title>
        <authorList>
            <person name="Gilroy R."/>
            <person name="Ravi A."/>
            <person name="Getino M."/>
            <person name="Pursley I."/>
            <person name="Horton D.L."/>
            <person name="Alikhan N.F."/>
            <person name="Baker D."/>
            <person name="Gharbi K."/>
            <person name="Hall N."/>
            <person name="Watson M."/>
            <person name="Adriaenssens E.M."/>
            <person name="Foster-Nyarko E."/>
            <person name="Jarju S."/>
            <person name="Secka A."/>
            <person name="Antonio M."/>
            <person name="Oren A."/>
            <person name="Chaudhuri R.R."/>
            <person name="La Ragione R."/>
            <person name="Hildebrand F."/>
            <person name="Pallen M.J."/>
        </authorList>
    </citation>
    <scope>NUCLEOTIDE SEQUENCE</scope>
    <source>
        <strain evidence="4">1063</strain>
    </source>
</reference>
<dbReference type="EMBL" id="DVMN01000029">
    <property type="protein sequence ID" value="HIU20948.1"/>
    <property type="molecule type" value="Genomic_DNA"/>
</dbReference>
<keyword evidence="3" id="KW-0677">Repeat</keyword>
<dbReference type="InterPro" id="IPR018357">
    <property type="entry name" value="Hexapep_transf_CS"/>
</dbReference>
<dbReference type="PANTHER" id="PTHR23416">
    <property type="entry name" value="SIALIC ACID SYNTHASE-RELATED"/>
    <property type="match status" value="1"/>
</dbReference>
<gene>
    <name evidence="4" type="ORF">IAD51_01735</name>
</gene>
<dbReference type="CDD" id="cd03357">
    <property type="entry name" value="LbH_MAT_GAT"/>
    <property type="match status" value="1"/>
</dbReference>
<dbReference type="PANTHER" id="PTHR23416:SF23">
    <property type="entry name" value="ACETYLTRANSFERASE C18B11.09C-RELATED"/>
    <property type="match status" value="1"/>
</dbReference>
<dbReference type="PROSITE" id="PS00101">
    <property type="entry name" value="HEXAPEP_TRANSFERASES"/>
    <property type="match status" value="1"/>
</dbReference>
<keyword evidence="2" id="KW-0808">Transferase</keyword>
<protein>
    <submittedName>
        <fullName evidence="4">Sugar O-acetyltransferase</fullName>
    </submittedName>
</protein>
<dbReference type="GO" id="GO:0008374">
    <property type="term" value="F:O-acyltransferase activity"/>
    <property type="evidence" value="ECO:0007669"/>
    <property type="project" value="TreeGrafter"/>
</dbReference>
<reference evidence="4" key="1">
    <citation type="submission" date="2020-10" db="EMBL/GenBank/DDBJ databases">
        <authorList>
            <person name="Gilroy R."/>
        </authorList>
    </citation>
    <scope>NUCLEOTIDE SEQUENCE</scope>
    <source>
        <strain evidence="4">1063</strain>
    </source>
</reference>
<evidence type="ECO:0000313" key="5">
    <source>
        <dbReference type="Proteomes" id="UP000824088"/>
    </source>
</evidence>
<dbReference type="SUPFAM" id="SSF51161">
    <property type="entry name" value="Trimeric LpxA-like enzymes"/>
    <property type="match status" value="1"/>
</dbReference>
<sequence length="192" mass="20598">MTLEEYKKFVAGRNFIAPGSEASAVMRPFAREAQMITAEINNSYHTAEELRDLFSRLTGREVDESFALFPPIYTDFGKNITVGKNVFINSGCCFQDQGGVEIGDDCLIGHQVVFATLNHALDPELRAGMCPAPIKLGKNVWVGSHATLLAGVTVGDNSVIAAGAVVTRDVPANTVVGGVPAKVIRHIEHDGE</sequence>
<evidence type="ECO:0000256" key="3">
    <source>
        <dbReference type="ARBA" id="ARBA00022737"/>
    </source>
</evidence>
<dbReference type="InterPro" id="IPR051159">
    <property type="entry name" value="Hexapeptide_acetyltransf"/>
</dbReference>
<dbReference type="InterPro" id="IPR001451">
    <property type="entry name" value="Hexapep"/>
</dbReference>
<evidence type="ECO:0000256" key="1">
    <source>
        <dbReference type="ARBA" id="ARBA00007274"/>
    </source>
</evidence>
<proteinExistence type="inferred from homology"/>
<dbReference type="Pfam" id="PF00132">
    <property type="entry name" value="Hexapep"/>
    <property type="match status" value="1"/>
</dbReference>
<dbReference type="AlphaFoldDB" id="A0A9D1L2J6"/>